<dbReference type="InterPro" id="IPR004675">
    <property type="entry name" value="AhpD_core"/>
</dbReference>
<feature type="domain" description="Carboxymuconolactone decarboxylase-like" evidence="1">
    <location>
        <begin position="12"/>
        <end position="78"/>
    </location>
</feature>
<reference evidence="3" key="1">
    <citation type="submission" date="2017-11" db="EMBL/GenBank/DDBJ databases">
        <authorList>
            <person name="Kuznetsova I."/>
            <person name="Sazanova A."/>
            <person name="Chirak E."/>
            <person name="Safronova V."/>
            <person name="Willems A."/>
        </authorList>
    </citation>
    <scope>NUCLEOTIDE SEQUENCE [LARGE SCALE GENOMIC DNA]</scope>
    <source>
        <strain evidence="3">CCBAU 03422</strain>
    </source>
</reference>
<dbReference type="GO" id="GO:0051920">
    <property type="term" value="F:peroxiredoxin activity"/>
    <property type="evidence" value="ECO:0007669"/>
    <property type="project" value="InterPro"/>
</dbReference>
<proteinExistence type="predicted"/>
<dbReference type="RefSeq" id="WP_106663054.1">
    <property type="nucleotide sequence ID" value="NZ_PGGM01000002.1"/>
</dbReference>
<protein>
    <recommendedName>
        <fullName evidence="1">Carboxymuconolactone decarboxylase-like domain-containing protein</fullName>
    </recommendedName>
</protein>
<dbReference type="SUPFAM" id="SSF69118">
    <property type="entry name" value="AhpD-like"/>
    <property type="match status" value="1"/>
</dbReference>
<keyword evidence="3" id="KW-1185">Reference proteome</keyword>
<accession>A0A2P7BIA1</accession>
<dbReference type="AlphaFoldDB" id="A0A2P7BIA1"/>
<evidence type="ECO:0000259" key="1">
    <source>
        <dbReference type="Pfam" id="PF02627"/>
    </source>
</evidence>
<sequence>MTQRVKYAEGSPELLTKFTEFLAAIRESTTEELVRDLVAIHAAQQNGCTFCLGMHVKQAKIDGERRLRLYRLAAWPGSADAKFGPNKADLR</sequence>
<dbReference type="InterPro" id="IPR029032">
    <property type="entry name" value="AhpD-like"/>
</dbReference>
<dbReference type="NCBIfam" id="TIGR00778">
    <property type="entry name" value="ahpD_dom"/>
    <property type="match status" value="1"/>
</dbReference>
<name>A0A2P7BIA1_9HYPH</name>
<dbReference type="EMBL" id="PGGM01000002">
    <property type="protein sequence ID" value="PSH66189.1"/>
    <property type="molecule type" value="Genomic_DNA"/>
</dbReference>
<dbReference type="InterPro" id="IPR003779">
    <property type="entry name" value="CMD-like"/>
</dbReference>
<evidence type="ECO:0000313" key="3">
    <source>
        <dbReference type="Proteomes" id="UP000241764"/>
    </source>
</evidence>
<dbReference type="Pfam" id="PF02627">
    <property type="entry name" value="CMD"/>
    <property type="match status" value="1"/>
</dbReference>
<evidence type="ECO:0000313" key="2">
    <source>
        <dbReference type="EMBL" id="PSH66189.1"/>
    </source>
</evidence>
<dbReference type="OrthoDB" id="9801997at2"/>
<comment type="caution">
    <text evidence="2">The sequence shown here is derived from an EMBL/GenBank/DDBJ whole genome shotgun (WGS) entry which is preliminary data.</text>
</comment>
<gene>
    <name evidence="2" type="ORF">CU103_06315</name>
</gene>
<dbReference type="Proteomes" id="UP000241764">
    <property type="component" value="Unassembled WGS sequence"/>
</dbReference>
<dbReference type="Gene3D" id="1.20.1290.10">
    <property type="entry name" value="AhpD-like"/>
    <property type="match status" value="1"/>
</dbReference>
<organism evidence="2 3">
    <name type="scientific">Phyllobacterium sophorae</name>
    <dbReference type="NCBI Taxonomy" id="1520277"/>
    <lineage>
        <taxon>Bacteria</taxon>
        <taxon>Pseudomonadati</taxon>
        <taxon>Pseudomonadota</taxon>
        <taxon>Alphaproteobacteria</taxon>
        <taxon>Hyphomicrobiales</taxon>
        <taxon>Phyllobacteriaceae</taxon>
        <taxon>Phyllobacterium</taxon>
    </lineage>
</organism>